<protein>
    <submittedName>
        <fullName evidence="1">Dodecin domain-containing protein</fullName>
    </submittedName>
</protein>
<dbReference type="InterPro" id="IPR025543">
    <property type="entry name" value="Dodecin-like"/>
</dbReference>
<comment type="caution">
    <text evidence="1">The sequence shown here is derived from an EMBL/GenBank/DDBJ whole genome shotgun (WGS) entry which is preliminary data.</text>
</comment>
<dbReference type="RefSeq" id="WP_109821985.1">
    <property type="nucleotide sequence ID" value="NZ_QGKL01000010.1"/>
</dbReference>
<gene>
    <name evidence="1" type="ORF">DKT75_03020</name>
</gene>
<proteinExistence type="predicted"/>
<accession>A0A317CKG8</accession>
<reference evidence="1 2" key="1">
    <citation type="submission" date="2018-05" db="EMBL/GenBank/DDBJ databases">
        <title>Leucothrix arctica sp. nov., isolated from Arctic seawater.</title>
        <authorList>
            <person name="Choi A."/>
            <person name="Baek K."/>
        </authorList>
    </citation>
    <scope>NUCLEOTIDE SEQUENCE [LARGE SCALE GENOMIC DNA]</scope>
    <source>
        <strain evidence="1 2">IMCC9719</strain>
    </source>
</reference>
<dbReference type="Proteomes" id="UP000245506">
    <property type="component" value="Unassembled WGS sequence"/>
</dbReference>
<evidence type="ECO:0000313" key="2">
    <source>
        <dbReference type="Proteomes" id="UP000245506"/>
    </source>
</evidence>
<name>A0A317CKG8_9GAMM</name>
<dbReference type="Pfam" id="PF07311">
    <property type="entry name" value="Dodecin"/>
    <property type="match status" value="1"/>
</dbReference>
<dbReference type="InterPro" id="IPR036694">
    <property type="entry name" value="Dodecin-like_sf"/>
</dbReference>
<dbReference type="OrthoDB" id="9805449at2"/>
<dbReference type="InterPro" id="IPR009923">
    <property type="entry name" value="Dodecin"/>
</dbReference>
<evidence type="ECO:0000313" key="1">
    <source>
        <dbReference type="EMBL" id="PWQ98829.1"/>
    </source>
</evidence>
<sequence length="66" mass="7195">MSIAKVTEITSTSTKSFDDAVSDGIARANKSLKNVTSAWVADQKVTVEDGKITGYQVRMKITFILQ</sequence>
<dbReference type="AlphaFoldDB" id="A0A317CKG8"/>
<dbReference type="PANTHER" id="PTHR39324">
    <property type="entry name" value="CALCIUM DODECIN"/>
    <property type="match status" value="1"/>
</dbReference>
<dbReference type="Gene3D" id="3.30.1660.10">
    <property type="entry name" value="Flavin-binding protein dodecin"/>
    <property type="match status" value="1"/>
</dbReference>
<dbReference type="EMBL" id="QGKL01000010">
    <property type="protein sequence ID" value="PWQ98829.1"/>
    <property type="molecule type" value="Genomic_DNA"/>
</dbReference>
<organism evidence="1 2">
    <name type="scientific">Leucothrix arctica</name>
    <dbReference type="NCBI Taxonomy" id="1481894"/>
    <lineage>
        <taxon>Bacteria</taxon>
        <taxon>Pseudomonadati</taxon>
        <taxon>Pseudomonadota</taxon>
        <taxon>Gammaproteobacteria</taxon>
        <taxon>Thiotrichales</taxon>
        <taxon>Thiotrichaceae</taxon>
        <taxon>Leucothrix</taxon>
    </lineage>
</organism>
<dbReference type="SUPFAM" id="SSF89807">
    <property type="entry name" value="Dodecin-like"/>
    <property type="match status" value="1"/>
</dbReference>
<keyword evidence="2" id="KW-1185">Reference proteome</keyword>
<dbReference type="PANTHER" id="PTHR39324:SF1">
    <property type="entry name" value="CALCIUM DODECIN"/>
    <property type="match status" value="1"/>
</dbReference>